<dbReference type="EMBL" id="CAADFX010000005">
    <property type="protein sequence ID" value="VFK51118.1"/>
    <property type="molecule type" value="Genomic_DNA"/>
</dbReference>
<accession>A0A450ZBU4</accession>
<name>A0A450ZBU4_9GAMM</name>
<proteinExistence type="predicted"/>
<organism evidence="1">
    <name type="scientific">Candidatus Kentrum sp. TUN</name>
    <dbReference type="NCBI Taxonomy" id="2126343"/>
    <lineage>
        <taxon>Bacteria</taxon>
        <taxon>Pseudomonadati</taxon>
        <taxon>Pseudomonadota</taxon>
        <taxon>Gammaproteobacteria</taxon>
        <taxon>Candidatus Kentrum</taxon>
    </lineage>
</organism>
<dbReference type="EMBL" id="CAADFY010000009">
    <property type="protein sequence ID" value="VFK52543.1"/>
    <property type="molecule type" value="Genomic_DNA"/>
</dbReference>
<reference evidence="1" key="1">
    <citation type="submission" date="2019-02" db="EMBL/GenBank/DDBJ databases">
        <authorList>
            <person name="Gruber-Vodicka R. H."/>
            <person name="Seah K. B. B."/>
        </authorList>
    </citation>
    <scope>NUCLEOTIDE SEQUENCE</scope>
    <source>
        <strain evidence="1">BECK_BY1</strain>
        <strain evidence="3">BECK_BY2</strain>
        <strain evidence="2">BECK_BY3</strain>
    </source>
</reference>
<sequence>MYRKNKNPDGIHAWGKANPLSVSARSADIFFRYLNKRVYFSMDYFVYSPPIFANNLFIARSALRMSQVLSAVY</sequence>
<protein>
    <submittedName>
        <fullName evidence="1">Uncharacterized protein</fullName>
    </submittedName>
</protein>
<evidence type="ECO:0000313" key="2">
    <source>
        <dbReference type="EMBL" id="VFK52543.1"/>
    </source>
</evidence>
<dbReference type="EMBL" id="CAADFV010000010">
    <property type="protein sequence ID" value="VFK52862.1"/>
    <property type="molecule type" value="Genomic_DNA"/>
</dbReference>
<dbReference type="AlphaFoldDB" id="A0A450ZBU4"/>
<evidence type="ECO:0000313" key="1">
    <source>
        <dbReference type="EMBL" id="VFK51118.1"/>
    </source>
</evidence>
<evidence type="ECO:0000313" key="3">
    <source>
        <dbReference type="EMBL" id="VFK52862.1"/>
    </source>
</evidence>
<gene>
    <name evidence="1" type="ORF">BECKTUN1418D_GA0071000_100536</name>
    <name evidence="3" type="ORF">BECKTUN1418E_GA0071001_101036</name>
    <name evidence="2" type="ORF">BECKTUN1418F_GA0071002_100936</name>
</gene>